<dbReference type="SUPFAM" id="SSF158472">
    <property type="entry name" value="HAMP domain-like"/>
    <property type="match status" value="1"/>
</dbReference>
<dbReference type="PANTHER" id="PTHR33121:SF71">
    <property type="entry name" value="OXYGEN SENSOR PROTEIN DOSP"/>
    <property type="match status" value="1"/>
</dbReference>
<comment type="caution">
    <text evidence="5">The sequence shown here is derived from an EMBL/GenBank/DDBJ whole genome shotgun (WGS) entry which is preliminary data.</text>
</comment>
<dbReference type="CDD" id="cd01948">
    <property type="entry name" value="EAL"/>
    <property type="match status" value="1"/>
</dbReference>
<dbReference type="Pfam" id="PF00563">
    <property type="entry name" value="EAL"/>
    <property type="match status" value="1"/>
</dbReference>
<dbReference type="SUPFAM" id="SSF55073">
    <property type="entry name" value="Nucleotide cyclase"/>
    <property type="match status" value="1"/>
</dbReference>
<organism evidence="5 6">
    <name type="scientific">Roseateles albus</name>
    <dbReference type="NCBI Taxonomy" id="2987525"/>
    <lineage>
        <taxon>Bacteria</taxon>
        <taxon>Pseudomonadati</taxon>
        <taxon>Pseudomonadota</taxon>
        <taxon>Betaproteobacteria</taxon>
        <taxon>Burkholderiales</taxon>
        <taxon>Sphaerotilaceae</taxon>
        <taxon>Roseateles</taxon>
    </lineage>
</organism>
<evidence type="ECO:0000313" key="6">
    <source>
        <dbReference type="Proteomes" id="UP001221189"/>
    </source>
</evidence>
<dbReference type="InterPro" id="IPR024478">
    <property type="entry name" value="HlyB_4HB_MCP"/>
</dbReference>
<dbReference type="EMBL" id="JAQQXT010000020">
    <property type="protein sequence ID" value="MDC8774359.1"/>
    <property type="molecule type" value="Genomic_DNA"/>
</dbReference>
<keyword evidence="6" id="KW-1185">Reference proteome</keyword>
<dbReference type="Pfam" id="PF00672">
    <property type="entry name" value="HAMP"/>
    <property type="match status" value="1"/>
</dbReference>
<dbReference type="Gene3D" id="3.20.20.450">
    <property type="entry name" value="EAL domain"/>
    <property type="match status" value="1"/>
</dbReference>
<gene>
    <name evidence="5" type="ORF">PRZ03_22575</name>
</gene>
<keyword evidence="1" id="KW-0472">Membrane</keyword>
<dbReference type="Proteomes" id="UP001221189">
    <property type="component" value="Unassembled WGS sequence"/>
</dbReference>
<evidence type="ECO:0000256" key="1">
    <source>
        <dbReference type="SAM" id="Phobius"/>
    </source>
</evidence>
<protein>
    <submittedName>
        <fullName evidence="5">EAL domain-containing protein</fullName>
    </submittedName>
</protein>
<dbReference type="Pfam" id="PF00990">
    <property type="entry name" value="GGDEF"/>
    <property type="match status" value="1"/>
</dbReference>
<dbReference type="InterPro" id="IPR003660">
    <property type="entry name" value="HAMP_dom"/>
</dbReference>
<dbReference type="PROSITE" id="PS50885">
    <property type="entry name" value="HAMP"/>
    <property type="match status" value="1"/>
</dbReference>
<dbReference type="InterPro" id="IPR029787">
    <property type="entry name" value="Nucleotide_cyclase"/>
</dbReference>
<dbReference type="InterPro" id="IPR043128">
    <property type="entry name" value="Rev_trsase/Diguanyl_cyclase"/>
</dbReference>
<dbReference type="InterPro" id="IPR035919">
    <property type="entry name" value="EAL_sf"/>
</dbReference>
<dbReference type="CDD" id="cd06225">
    <property type="entry name" value="HAMP"/>
    <property type="match status" value="1"/>
</dbReference>
<dbReference type="InterPro" id="IPR000160">
    <property type="entry name" value="GGDEF_dom"/>
</dbReference>
<sequence length="702" mass="76355">MLSLLPRLRIGPRLSLVFSFLLVLLLLVAGMAITRFGHFSQALTKLVAEQAQTAELITDISAGSEDAARKLLVLISAKRDQRVLAYTAIDAANQRLNKALSQLELRLPAGPRHEAFMLMRGRLEEYRAHYGFTADLLEAELFEEARRMLGNETEASLSRLAEAIRDLSSAEQVASFAEATRLREQIASDRDAVLLACLLALVLGLGLAALVTRSITGPLSKTEAGAGLIAAGNYEHRIDRQGSDEVSRVSGAVNTLAQAVGDRERQLQHQANIDLLTGLAQRAHFIKLGDEQLQPLLANGGAALLLCLDVDRLKTINNILGFEAGDAVLVGAADKLRDLFAGGACLGRLGGGTFVVLLPLPPAQGTSHALQAQAQADKVLQAVQHIVCWQGQTLDLSISLGMTLFPEHGQGCEALVRLAEQAMFESKRLRSHASLYVPTLEAARKQQLSLLSDLQEAVAHNHLRQFLQPKVSARDGSLQGVEALVRWQHPVRGWLPPSDFVPFAEQTGRIRQITQWMLERAVRTLSAWHAQGLSLSIAVNVSTLDLQDPSLVGRVATLLSQANLPPHLLHLELTESGLMAAGPEPIQMLHALHELGVKLSIDDFGTGQSSLAYLQMLPVHELKIDRSFVDGVNFDARRQELLGSIVKLGHSLRLTVTAEGVETEAEMAVLRNAGCDLVQGYLLAKPMDTPVFEQWREGYRPA</sequence>
<dbReference type="CDD" id="cd01949">
    <property type="entry name" value="GGDEF"/>
    <property type="match status" value="1"/>
</dbReference>
<dbReference type="Pfam" id="PF12729">
    <property type="entry name" value="4HB_MCP_1"/>
    <property type="match status" value="1"/>
</dbReference>
<dbReference type="SMART" id="SM00304">
    <property type="entry name" value="HAMP"/>
    <property type="match status" value="1"/>
</dbReference>
<feature type="domain" description="EAL" evidence="2">
    <location>
        <begin position="447"/>
        <end position="700"/>
    </location>
</feature>
<feature type="transmembrane region" description="Helical" evidence="1">
    <location>
        <begin position="192"/>
        <end position="211"/>
    </location>
</feature>
<dbReference type="InterPro" id="IPR050706">
    <property type="entry name" value="Cyclic-di-GMP_PDE-like"/>
</dbReference>
<name>A0ABT5KLM1_9BURK</name>
<dbReference type="SMART" id="SM00267">
    <property type="entry name" value="GGDEF"/>
    <property type="match status" value="1"/>
</dbReference>
<evidence type="ECO:0000259" key="2">
    <source>
        <dbReference type="PROSITE" id="PS50883"/>
    </source>
</evidence>
<dbReference type="RefSeq" id="WP_273602366.1">
    <property type="nucleotide sequence ID" value="NZ_JAQQXT010000020.1"/>
</dbReference>
<keyword evidence="1" id="KW-0812">Transmembrane</keyword>
<dbReference type="SMART" id="SM00052">
    <property type="entry name" value="EAL"/>
    <property type="match status" value="1"/>
</dbReference>
<dbReference type="Gene3D" id="6.10.340.10">
    <property type="match status" value="1"/>
</dbReference>
<dbReference type="PROSITE" id="PS50887">
    <property type="entry name" value="GGDEF"/>
    <property type="match status" value="1"/>
</dbReference>
<accession>A0ABT5KLM1</accession>
<evidence type="ECO:0000259" key="4">
    <source>
        <dbReference type="PROSITE" id="PS50887"/>
    </source>
</evidence>
<keyword evidence="1" id="KW-1133">Transmembrane helix</keyword>
<feature type="domain" description="GGDEF" evidence="4">
    <location>
        <begin position="301"/>
        <end position="438"/>
    </location>
</feature>
<dbReference type="InterPro" id="IPR001633">
    <property type="entry name" value="EAL_dom"/>
</dbReference>
<dbReference type="Gene3D" id="3.30.70.270">
    <property type="match status" value="1"/>
</dbReference>
<feature type="domain" description="HAMP" evidence="3">
    <location>
        <begin position="213"/>
        <end position="265"/>
    </location>
</feature>
<dbReference type="PROSITE" id="PS50883">
    <property type="entry name" value="EAL"/>
    <property type="match status" value="1"/>
</dbReference>
<evidence type="ECO:0000313" key="5">
    <source>
        <dbReference type="EMBL" id="MDC8774359.1"/>
    </source>
</evidence>
<dbReference type="PANTHER" id="PTHR33121">
    <property type="entry name" value="CYCLIC DI-GMP PHOSPHODIESTERASE PDEF"/>
    <property type="match status" value="1"/>
</dbReference>
<dbReference type="SUPFAM" id="SSF141868">
    <property type="entry name" value="EAL domain-like"/>
    <property type="match status" value="1"/>
</dbReference>
<evidence type="ECO:0000259" key="3">
    <source>
        <dbReference type="PROSITE" id="PS50885"/>
    </source>
</evidence>
<proteinExistence type="predicted"/>
<dbReference type="NCBIfam" id="TIGR00254">
    <property type="entry name" value="GGDEF"/>
    <property type="match status" value="1"/>
</dbReference>
<reference evidence="5 6" key="1">
    <citation type="submission" date="2022-10" db="EMBL/GenBank/DDBJ databases">
        <title>Paucibacter sp. hw1 Genome sequencing.</title>
        <authorList>
            <person name="Park S."/>
        </authorList>
    </citation>
    <scope>NUCLEOTIDE SEQUENCE [LARGE SCALE GENOMIC DNA]</scope>
    <source>
        <strain evidence="6">hw1</strain>
    </source>
</reference>